<keyword evidence="3" id="KW-1185">Reference proteome</keyword>
<feature type="region of interest" description="Disordered" evidence="1">
    <location>
        <begin position="598"/>
        <end position="624"/>
    </location>
</feature>
<dbReference type="HOGENOM" id="CLU_438235_0_0_1"/>
<feature type="compositionally biased region" description="Basic residues" evidence="1">
    <location>
        <begin position="600"/>
        <end position="611"/>
    </location>
</feature>
<evidence type="ECO:0000256" key="1">
    <source>
        <dbReference type="SAM" id="MobiDB-lite"/>
    </source>
</evidence>
<dbReference type="KEGG" id="dpx:DAPPUDRAFT_302710"/>
<dbReference type="EMBL" id="GL732704">
    <property type="protein sequence ID" value="EFX66405.1"/>
    <property type="molecule type" value="Genomic_DNA"/>
</dbReference>
<reference evidence="2 3" key="1">
    <citation type="journal article" date="2011" name="Science">
        <title>The ecoresponsive genome of Daphnia pulex.</title>
        <authorList>
            <person name="Colbourne J.K."/>
            <person name="Pfrender M.E."/>
            <person name="Gilbert D."/>
            <person name="Thomas W.K."/>
            <person name="Tucker A."/>
            <person name="Oakley T.H."/>
            <person name="Tokishita S."/>
            <person name="Aerts A."/>
            <person name="Arnold G.J."/>
            <person name="Basu M.K."/>
            <person name="Bauer D.J."/>
            <person name="Caceres C.E."/>
            <person name="Carmel L."/>
            <person name="Casola C."/>
            <person name="Choi J.H."/>
            <person name="Detter J.C."/>
            <person name="Dong Q."/>
            <person name="Dusheyko S."/>
            <person name="Eads B.D."/>
            <person name="Frohlich T."/>
            <person name="Geiler-Samerotte K.A."/>
            <person name="Gerlach D."/>
            <person name="Hatcher P."/>
            <person name="Jogdeo S."/>
            <person name="Krijgsveld J."/>
            <person name="Kriventseva E.V."/>
            <person name="Kultz D."/>
            <person name="Laforsch C."/>
            <person name="Lindquist E."/>
            <person name="Lopez J."/>
            <person name="Manak J.R."/>
            <person name="Muller J."/>
            <person name="Pangilinan J."/>
            <person name="Patwardhan R.P."/>
            <person name="Pitluck S."/>
            <person name="Pritham E.J."/>
            <person name="Rechtsteiner A."/>
            <person name="Rho M."/>
            <person name="Rogozin I.B."/>
            <person name="Sakarya O."/>
            <person name="Salamov A."/>
            <person name="Schaack S."/>
            <person name="Shapiro H."/>
            <person name="Shiga Y."/>
            <person name="Skalitzky C."/>
            <person name="Smith Z."/>
            <person name="Souvorov A."/>
            <person name="Sung W."/>
            <person name="Tang Z."/>
            <person name="Tsuchiya D."/>
            <person name="Tu H."/>
            <person name="Vos H."/>
            <person name="Wang M."/>
            <person name="Wolf Y.I."/>
            <person name="Yamagata H."/>
            <person name="Yamada T."/>
            <person name="Ye Y."/>
            <person name="Shaw J.R."/>
            <person name="Andrews J."/>
            <person name="Crease T.J."/>
            <person name="Tang H."/>
            <person name="Lucas S.M."/>
            <person name="Robertson H.M."/>
            <person name="Bork P."/>
            <person name="Koonin E.V."/>
            <person name="Zdobnov E.M."/>
            <person name="Grigoriev I.V."/>
            <person name="Lynch M."/>
            <person name="Boore J.L."/>
        </authorList>
    </citation>
    <scope>NUCLEOTIDE SEQUENCE [LARGE SCALE GENOMIC DNA]</scope>
</reference>
<organism evidence="2 3">
    <name type="scientific">Daphnia pulex</name>
    <name type="common">Water flea</name>
    <dbReference type="NCBI Taxonomy" id="6669"/>
    <lineage>
        <taxon>Eukaryota</taxon>
        <taxon>Metazoa</taxon>
        <taxon>Ecdysozoa</taxon>
        <taxon>Arthropoda</taxon>
        <taxon>Crustacea</taxon>
        <taxon>Branchiopoda</taxon>
        <taxon>Diplostraca</taxon>
        <taxon>Cladocera</taxon>
        <taxon>Anomopoda</taxon>
        <taxon>Daphniidae</taxon>
        <taxon>Daphnia</taxon>
    </lineage>
</organism>
<feature type="compositionally biased region" description="Basic and acidic residues" evidence="1">
    <location>
        <begin position="612"/>
        <end position="624"/>
    </location>
</feature>
<dbReference type="Proteomes" id="UP000000305">
    <property type="component" value="Unassembled WGS sequence"/>
</dbReference>
<sequence length="624" mass="70611">MANAPVIVIEDNPSNFLEYRLRGRPSVISFEELNLGHSSLRKIAPYALKIRQTALIPTQQFFSYAAVVATIDETSLACIIFDLVNADEIIAYAGHFLTQKNFLFDPVSREPVISDFSLLDSQLYQSHLTLFGTANSNLVPFPDYFIHKVSEPYQELVTKSQDMLMSSLHQQNNVVSMSDESNRVIYLLREPLTTSFYHETALPISNKSVERITQKIQPMGSVKVVYGELGSFHSQSYCQPKATEDATNFNAVDEIDGRTTFYSAYEEPGLMPFYYTSYLLGSLRDRHVVGVIEEDNFFIMATKRVYKRNSPAVPISTESLEGTEVVQKIHLPSTLSLSQVVTMLELRQILRHPFMFPDEIEAITKSFGFDESNKMPAIPSSTFFHQIGPKTMIERIRKTWLIDMLDVHYTQLFQNSVCEYGETPIDSNNPSLFCLDIARLWIKELLRVIHEDKPPKDDRKLSNFFRMTIAEFVQSYLASFGLSPEFAITCHHLGTDGIPSSTFFAVLYVEIRLADQPDGRVATGDVQVHGGRFPRLGLLGSPSPGGWIDKLITSTHPSATALSRHAGLCQEKPEEQEAEETFSARENFLPCDERAAQRKFNGRHGKRHARSTKSDTFMREAHLP</sequence>
<gene>
    <name evidence="2" type="ORF">DAPPUDRAFT_302710</name>
</gene>
<dbReference type="AlphaFoldDB" id="E9HPA3"/>
<evidence type="ECO:0000313" key="2">
    <source>
        <dbReference type="EMBL" id="EFX66405.1"/>
    </source>
</evidence>
<accession>E9HPA3</accession>
<dbReference type="InParanoid" id="E9HPA3"/>
<proteinExistence type="predicted"/>
<evidence type="ECO:0000313" key="3">
    <source>
        <dbReference type="Proteomes" id="UP000000305"/>
    </source>
</evidence>
<name>E9HPA3_DAPPU</name>
<protein>
    <submittedName>
        <fullName evidence="2">Uncharacterized protein</fullName>
    </submittedName>
</protein>
<dbReference type="OrthoDB" id="6340805at2759"/>